<evidence type="ECO:0000256" key="3">
    <source>
        <dbReference type="ARBA" id="ARBA00023125"/>
    </source>
</evidence>
<evidence type="ECO:0000256" key="2">
    <source>
        <dbReference type="ARBA" id="ARBA00023015"/>
    </source>
</evidence>
<dbReference type="PANTHER" id="PTHR30537">
    <property type="entry name" value="HTH-TYPE TRANSCRIPTIONAL REGULATOR"/>
    <property type="match status" value="1"/>
</dbReference>
<dbReference type="InterPro" id="IPR058163">
    <property type="entry name" value="LysR-type_TF_proteobact-type"/>
</dbReference>
<name>A0A562ZHZ5_9BURK</name>
<evidence type="ECO:0000313" key="7">
    <source>
        <dbReference type="Proteomes" id="UP000318199"/>
    </source>
</evidence>
<proteinExistence type="inferred from homology"/>
<keyword evidence="2" id="KW-0805">Transcription regulation</keyword>
<keyword evidence="3" id="KW-0238">DNA-binding</keyword>
<dbReference type="RefSeq" id="WP_145895923.1">
    <property type="nucleotide sequence ID" value="NZ_VOBQ01000022.1"/>
</dbReference>
<dbReference type="Pfam" id="PF03466">
    <property type="entry name" value="LysR_substrate"/>
    <property type="match status" value="1"/>
</dbReference>
<dbReference type="AlphaFoldDB" id="A0A562ZHZ5"/>
<dbReference type="GO" id="GO:0043565">
    <property type="term" value="F:sequence-specific DNA binding"/>
    <property type="evidence" value="ECO:0007669"/>
    <property type="project" value="TreeGrafter"/>
</dbReference>
<dbReference type="Gene3D" id="3.40.190.290">
    <property type="match status" value="1"/>
</dbReference>
<dbReference type="CDD" id="cd08471">
    <property type="entry name" value="PBP2_CrgA_like_2"/>
    <property type="match status" value="1"/>
</dbReference>
<evidence type="ECO:0000256" key="4">
    <source>
        <dbReference type="ARBA" id="ARBA00023163"/>
    </source>
</evidence>
<evidence type="ECO:0000313" key="6">
    <source>
        <dbReference type="EMBL" id="TWO67814.1"/>
    </source>
</evidence>
<dbReference type="PANTHER" id="PTHR30537:SF5">
    <property type="entry name" value="HTH-TYPE TRANSCRIPTIONAL ACTIVATOR TTDR-RELATED"/>
    <property type="match status" value="1"/>
</dbReference>
<dbReference type="Pfam" id="PF00126">
    <property type="entry name" value="HTH_1"/>
    <property type="match status" value="1"/>
</dbReference>
<dbReference type="InterPro" id="IPR000847">
    <property type="entry name" value="LysR_HTH_N"/>
</dbReference>
<dbReference type="InterPro" id="IPR005119">
    <property type="entry name" value="LysR_subst-bd"/>
</dbReference>
<dbReference type="Gene3D" id="1.10.10.10">
    <property type="entry name" value="Winged helix-like DNA-binding domain superfamily/Winged helix DNA-binding domain"/>
    <property type="match status" value="1"/>
</dbReference>
<feature type="domain" description="HTH lysR-type" evidence="5">
    <location>
        <begin position="1"/>
        <end position="59"/>
    </location>
</feature>
<dbReference type="GO" id="GO:0006351">
    <property type="term" value="P:DNA-templated transcription"/>
    <property type="evidence" value="ECO:0007669"/>
    <property type="project" value="TreeGrafter"/>
</dbReference>
<dbReference type="SUPFAM" id="SSF46785">
    <property type="entry name" value="Winged helix' DNA-binding domain"/>
    <property type="match status" value="1"/>
</dbReference>
<accession>A0A562ZHZ5</accession>
<dbReference type="SUPFAM" id="SSF53850">
    <property type="entry name" value="Periplasmic binding protein-like II"/>
    <property type="match status" value="1"/>
</dbReference>
<protein>
    <submittedName>
        <fullName evidence="6">LysR family transcriptional regulator</fullName>
    </submittedName>
</protein>
<dbReference type="Proteomes" id="UP000318199">
    <property type="component" value="Unassembled WGS sequence"/>
</dbReference>
<dbReference type="InterPro" id="IPR036388">
    <property type="entry name" value="WH-like_DNA-bd_sf"/>
</dbReference>
<evidence type="ECO:0000259" key="5">
    <source>
        <dbReference type="PROSITE" id="PS50931"/>
    </source>
</evidence>
<dbReference type="OrthoDB" id="9786526at2"/>
<sequence length="301" mass="33412">MDKLRAMQTFTRIADEGSLTAAARATGASLPAVVRSLAAYEATLGVRLFHRTTRRISLTEDGRQHLERCRQVLAAVDDAESALRAGAAVPAGHLSITAPVLFGQMYVAPAVTRFVQKHPQMRCTTMLLDRMVNLLEEGLDLGIRIGRLEDSSLVAQPLGEIRRVVVATPALLRKQGTPRHPRDLQEVNCVRVLSGRAGWGDFQEQGRVFQVPVTGNLEFNHLLPAVEACAAGAGFGMFFYYQVAPYIEQKKLRVVLERFELPPRPISIVYPHARLLPARTRAFIDFIRAEIPQFRAPKDQP</sequence>
<evidence type="ECO:0000256" key="1">
    <source>
        <dbReference type="ARBA" id="ARBA00009437"/>
    </source>
</evidence>
<keyword evidence="7" id="KW-1185">Reference proteome</keyword>
<comment type="caution">
    <text evidence="6">The sequence shown here is derived from an EMBL/GenBank/DDBJ whole genome shotgun (WGS) entry which is preliminary data.</text>
</comment>
<gene>
    <name evidence="6" type="ORF">FN976_24585</name>
</gene>
<comment type="similarity">
    <text evidence="1">Belongs to the LysR transcriptional regulatory family.</text>
</comment>
<organism evidence="6 7">
    <name type="scientific">Caenimonas sedimenti</name>
    <dbReference type="NCBI Taxonomy" id="2596921"/>
    <lineage>
        <taxon>Bacteria</taxon>
        <taxon>Pseudomonadati</taxon>
        <taxon>Pseudomonadota</taxon>
        <taxon>Betaproteobacteria</taxon>
        <taxon>Burkholderiales</taxon>
        <taxon>Comamonadaceae</taxon>
        <taxon>Caenimonas</taxon>
    </lineage>
</organism>
<keyword evidence="4" id="KW-0804">Transcription</keyword>
<reference evidence="6 7" key="1">
    <citation type="submission" date="2019-07" db="EMBL/GenBank/DDBJ databases">
        <title>Caenimonas sedimenti sp. nov., isolated from activated sludge.</title>
        <authorList>
            <person name="Xu J."/>
        </authorList>
    </citation>
    <scope>NUCLEOTIDE SEQUENCE [LARGE SCALE GENOMIC DNA]</scope>
    <source>
        <strain evidence="6 7">HX-9-20</strain>
    </source>
</reference>
<dbReference type="InterPro" id="IPR036390">
    <property type="entry name" value="WH_DNA-bd_sf"/>
</dbReference>
<dbReference type="PROSITE" id="PS50931">
    <property type="entry name" value="HTH_LYSR"/>
    <property type="match status" value="1"/>
</dbReference>
<dbReference type="GO" id="GO:0003700">
    <property type="term" value="F:DNA-binding transcription factor activity"/>
    <property type="evidence" value="ECO:0007669"/>
    <property type="project" value="InterPro"/>
</dbReference>
<dbReference type="FunFam" id="1.10.10.10:FF:000001">
    <property type="entry name" value="LysR family transcriptional regulator"/>
    <property type="match status" value="1"/>
</dbReference>
<dbReference type="EMBL" id="VOBQ01000022">
    <property type="protein sequence ID" value="TWO67814.1"/>
    <property type="molecule type" value="Genomic_DNA"/>
</dbReference>